<organism evidence="16 17">
    <name type="scientific">Vitrella brassicaformis (strain CCMP3155)</name>
    <dbReference type="NCBI Taxonomy" id="1169540"/>
    <lineage>
        <taxon>Eukaryota</taxon>
        <taxon>Sar</taxon>
        <taxon>Alveolata</taxon>
        <taxon>Colpodellida</taxon>
        <taxon>Vitrellaceae</taxon>
        <taxon>Vitrella</taxon>
    </lineage>
</organism>
<evidence type="ECO:0000256" key="13">
    <source>
        <dbReference type="RuleBase" id="RU003938"/>
    </source>
</evidence>
<evidence type="ECO:0000256" key="14">
    <source>
        <dbReference type="SAM" id="MobiDB-lite"/>
    </source>
</evidence>
<dbReference type="InterPro" id="IPR000374">
    <property type="entry name" value="PC_trans"/>
</dbReference>
<dbReference type="PANTHER" id="PTHR46382">
    <property type="entry name" value="PHOSPHATIDATE CYTIDYLYLTRANSFERASE"/>
    <property type="match status" value="1"/>
</dbReference>
<feature type="transmembrane region" description="Helical" evidence="15">
    <location>
        <begin position="252"/>
        <end position="275"/>
    </location>
</feature>
<keyword evidence="8 15" id="KW-1133">Transmembrane helix</keyword>
<dbReference type="VEuPathDB" id="CryptoDB:Vbra_19924"/>
<dbReference type="UniPathway" id="UPA00557">
    <property type="reaction ID" value="UER00614"/>
</dbReference>
<dbReference type="InParanoid" id="A0A0G4H8B6"/>
<dbReference type="Proteomes" id="UP000041254">
    <property type="component" value="Unassembled WGS sequence"/>
</dbReference>
<evidence type="ECO:0000256" key="1">
    <source>
        <dbReference type="ARBA" id="ARBA00004651"/>
    </source>
</evidence>
<evidence type="ECO:0000256" key="3">
    <source>
        <dbReference type="ARBA" id="ARBA00022475"/>
    </source>
</evidence>
<feature type="transmembrane region" description="Helical" evidence="15">
    <location>
        <begin position="90"/>
        <end position="109"/>
    </location>
</feature>
<evidence type="ECO:0000313" key="17">
    <source>
        <dbReference type="Proteomes" id="UP000041254"/>
    </source>
</evidence>
<keyword evidence="6 13" id="KW-0812">Transmembrane</keyword>
<evidence type="ECO:0000256" key="6">
    <source>
        <dbReference type="ARBA" id="ARBA00022692"/>
    </source>
</evidence>
<keyword evidence="10 15" id="KW-0472">Membrane</keyword>
<dbReference type="GO" id="GO:0004605">
    <property type="term" value="F:phosphatidate cytidylyltransferase activity"/>
    <property type="evidence" value="ECO:0007669"/>
    <property type="project" value="UniProtKB-EC"/>
</dbReference>
<feature type="region of interest" description="Disordered" evidence="14">
    <location>
        <begin position="146"/>
        <end position="166"/>
    </location>
</feature>
<feature type="transmembrane region" description="Helical" evidence="15">
    <location>
        <begin position="21"/>
        <end position="40"/>
    </location>
</feature>
<comment type="pathway">
    <text evidence="13">Phospholipid metabolism; CDP-diacylglycerol biosynthesis; CDP-diacylglycerol from sn-glycerol 3-phosphate: step 3/3.</text>
</comment>
<keyword evidence="12" id="KW-1208">Phospholipid metabolism</keyword>
<comment type="subcellular location">
    <subcellularLocation>
        <location evidence="1">Cell membrane</location>
        <topology evidence="1">Multi-pass membrane protein</topology>
    </subcellularLocation>
</comment>
<evidence type="ECO:0000256" key="7">
    <source>
        <dbReference type="ARBA" id="ARBA00022695"/>
    </source>
</evidence>
<gene>
    <name evidence="16" type="ORF">Vbra_19924</name>
</gene>
<evidence type="ECO:0000256" key="12">
    <source>
        <dbReference type="ARBA" id="ARBA00023264"/>
    </source>
</evidence>
<keyword evidence="4" id="KW-0444">Lipid biosynthesis</keyword>
<dbReference type="AlphaFoldDB" id="A0A0G4H8B6"/>
<dbReference type="Pfam" id="PF01148">
    <property type="entry name" value="CTP_transf_1"/>
    <property type="match status" value="1"/>
</dbReference>
<dbReference type="GO" id="GO:0016024">
    <property type="term" value="P:CDP-diacylglycerol biosynthetic process"/>
    <property type="evidence" value="ECO:0007669"/>
    <property type="project" value="UniProtKB-UniPathway"/>
</dbReference>
<keyword evidence="17" id="KW-1185">Reference proteome</keyword>
<keyword evidence="7 13" id="KW-0548">Nucleotidyltransferase</keyword>
<keyword evidence="9" id="KW-0443">Lipid metabolism</keyword>
<evidence type="ECO:0000256" key="9">
    <source>
        <dbReference type="ARBA" id="ARBA00023098"/>
    </source>
</evidence>
<accession>A0A0G4H8B6</accession>
<dbReference type="PANTHER" id="PTHR46382:SF1">
    <property type="entry name" value="PHOSPHATIDATE CYTIDYLYLTRANSFERASE"/>
    <property type="match status" value="1"/>
</dbReference>
<evidence type="ECO:0000313" key="16">
    <source>
        <dbReference type="EMBL" id="CEM40100.1"/>
    </source>
</evidence>
<evidence type="ECO:0000256" key="10">
    <source>
        <dbReference type="ARBA" id="ARBA00023136"/>
    </source>
</evidence>
<feature type="transmembrane region" description="Helical" evidence="15">
    <location>
        <begin position="115"/>
        <end position="136"/>
    </location>
</feature>
<keyword evidence="11" id="KW-0594">Phospholipid biosynthesis</keyword>
<dbReference type="OrthoDB" id="10260889at2759"/>
<evidence type="ECO:0000256" key="15">
    <source>
        <dbReference type="SAM" id="Phobius"/>
    </source>
</evidence>
<name>A0A0G4H8B6_VITBC</name>
<evidence type="ECO:0000256" key="11">
    <source>
        <dbReference type="ARBA" id="ARBA00023209"/>
    </source>
</evidence>
<proteinExistence type="inferred from homology"/>
<comment type="similarity">
    <text evidence="2 13">Belongs to the CDS family.</text>
</comment>
<dbReference type="STRING" id="1169540.A0A0G4H8B6"/>
<dbReference type="GO" id="GO:0005886">
    <property type="term" value="C:plasma membrane"/>
    <property type="evidence" value="ECO:0007669"/>
    <property type="project" value="UniProtKB-SubCell"/>
</dbReference>
<keyword evidence="5 13" id="KW-0808">Transferase</keyword>
<keyword evidence="3" id="KW-1003">Cell membrane</keyword>
<evidence type="ECO:0000256" key="2">
    <source>
        <dbReference type="ARBA" id="ARBA00010185"/>
    </source>
</evidence>
<dbReference type="EMBL" id="CDMY01001064">
    <property type="protein sequence ID" value="CEM40100.1"/>
    <property type="molecule type" value="Genomic_DNA"/>
</dbReference>
<evidence type="ECO:0000256" key="5">
    <source>
        <dbReference type="ARBA" id="ARBA00022679"/>
    </source>
</evidence>
<dbReference type="PROSITE" id="PS01315">
    <property type="entry name" value="CDS"/>
    <property type="match status" value="1"/>
</dbReference>
<comment type="catalytic activity">
    <reaction evidence="13">
        <text>a 1,2-diacyl-sn-glycero-3-phosphate + CTP + H(+) = a CDP-1,2-diacyl-sn-glycerol + diphosphate</text>
        <dbReference type="Rhea" id="RHEA:16229"/>
        <dbReference type="ChEBI" id="CHEBI:15378"/>
        <dbReference type="ChEBI" id="CHEBI:33019"/>
        <dbReference type="ChEBI" id="CHEBI:37563"/>
        <dbReference type="ChEBI" id="CHEBI:58332"/>
        <dbReference type="ChEBI" id="CHEBI:58608"/>
        <dbReference type="EC" id="2.7.7.41"/>
    </reaction>
</comment>
<evidence type="ECO:0000256" key="4">
    <source>
        <dbReference type="ARBA" id="ARBA00022516"/>
    </source>
</evidence>
<dbReference type="EC" id="2.7.7.41" evidence="13"/>
<feature type="transmembrane region" description="Helical" evidence="15">
    <location>
        <begin position="46"/>
        <end position="69"/>
    </location>
</feature>
<protein>
    <recommendedName>
        <fullName evidence="13">Phosphatidate cytidylyltransferase</fullName>
        <ecNumber evidence="13">2.7.7.41</ecNumber>
    </recommendedName>
</protein>
<reference evidence="16 17" key="1">
    <citation type="submission" date="2014-11" db="EMBL/GenBank/DDBJ databases">
        <authorList>
            <person name="Zhu J."/>
            <person name="Qi W."/>
            <person name="Song R."/>
        </authorList>
    </citation>
    <scope>NUCLEOTIDE SEQUENCE [LARGE SCALE GENOMIC DNA]</scope>
</reference>
<sequence>MKASQQDAPQGRHGGKWLKRVVTAIVAIPVIIGLLTFVWLTKVLAVVALLFGAYEHALLRSTALNRLFASKSKSDELDRSTISLLTNSQLPLLASCIVVAIPLLTHLPYPTISFSVATQVAFLCLPFAYIIKYALFHELALRGGKRDEHQQQQQQQQQNGGTSNGGRGLPPYSLDLPYVLSQSGLDLLFLAQYALPMAFAIMMRHLREGMGFVMVWILCTFQSDNGGLLLGITMGRTRVLPTLSPNKSVEGILGSIGMSVLSGWLLHVMAQQWWTFSCLPSCALRDYLAIAALVSVVGIVGDLLESAMKRAAAVKDSSNLLPGHGGFLDRMDSLLVGAPAAYFYIITFVEPPT</sequence>
<evidence type="ECO:0000256" key="8">
    <source>
        <dbReference type="ARBA" id="ARBA00022989"/>
    </source>
</evidence>
<feature type="transmembrane region" description="Helical" evidence="15">
    <location>
        <begin position="212"/>
        <end position="232"/>
    </location>
</feature>